<protein>
    <recommendedName>
        <fullName evidence="2">Zinc-ribbon domain-containing protein</fullName>
    </recommendedName>
</protein>
<gene>
    <name evidence="1" type="ORF">METZ01_LOCUS192871</name>
</gene>
<evidence type="ECO:0000313" key="1">
    <source>
        <dbReference type="EMBL" id="SVB40017.1"/>
    </source>
</evidence>
<proteinExistence type="predicted"/>
<reference evidence="1" key="1">
    <citation type="submission" date="2018-05" db="EMBL/GenBank/DDBJ databases">
        <authorList>
            <person name="Lanie J.A."/>
            <person name="Ng W.-L."/>
            <person name="Kazmierczak K.M."/>
            <person name="Andrzejewski T.M."/>
            <person name="Davidsen T.M."/>
            <person name="Wayne K.J."/>
            <person name="Tettelin H."/>
            <person name="Glass J.I."/>
            <person name="Rusch D."/>
            <person name="Podicherti R."/>
            <person name="Tsui H.-C.T."/>
            <person name="Winkler M.E."/>
        </authorList>
    </citation>
    <scope>NUCLEOTIDE SEQUENCE</scope>
</reference>
<name>A0A382DQZ3_9ZZZZ</name>
<accession>A0A382DQZ3</accession>
<sequence>MTYRTLRPLTQKEHRETATMAGSRTRAAVEREKTLVLRSIKELEFDRAMGKVSDRDFDEMGRRLRERALRLMKQLDVTAVDFHALIERELGKRLADSGESTIPAVSLTGLVCGACQTENDRDASFCKGCGTSLSMGEA</sequence>
<dbReference type="AlphaFoldDB" id="A0A382DQZ3"/>
<dbReference type="EMBL" id="UINC01040318">
    <property type="protein sequence ID" value="SVB40017.1"/>
    <property type="molecule type" value="Genomic_DNA"/>
</dbReference>
<organism evidence="1">
    <name type="scientific">marine metagenome</name>
    <dbReference type="NCBI Taxonomy" id="408172"/>
    <lineage>
        <taxon>unclassified sequences</taxon>
        <taxon>metagenomes</taxon>
        <taxon>ecological metagenomes</taxon>
    </lineage>
</organism>
<evidence type="ECO:0008006" key="2">
    <source>
        <dbReference type="Google" id="ProtNLM"/>
    </source>
</evidence>